<name>A0A1A6I095_NEOLE</name>
<dbReference type="Proteomes" id="UP000092124">
    <property type="component" value="Unassembled WGS sequence"/>
</dbReference>
<comment type="caution">
    <text evidence="1">The sequence shown here is derived from an EMBL/GenBank/DDBJ whole genome shotgun (WGS) entry which is preliminary data.</text>
</comment>
<accession>A0A1A6I095</accession>
<sequence length="63" mass="7470">MEFPESGLLRFKQQGTTELSIEKDKTSIMQFFHLRTQNVLFSRALRVSSAKWNEKFECSERIN</sequence>
<keyword evidence="2" id="KW-1185">Reference proteome</keyword>
<evidence type="ECO:0000313" key="1">
    <source>
        <dbReference type="EMBL" id="OBS83695.1"/>
    </source>
</evidence>
<feature type="non-terminal residue" evidence="1">
    <location>
        <position position="63"/>
    </location>
</feature>
<protein>
    <submittedName>
        <fullName evidence="1">Uncharacterized protein</fullName>
    </submittedName>
</protein>
<dbReference type="EMBL" id="LZPO01000002">
    <property type="protein sequence ID" value="OBS83695.1"/>
    <property type="molecule type" value="Genomic_DNA"/>
</dbReference>
<proteinExistence type="predicted"/>
<dbReference type="OrthoDB" id="5843723at2759"/>
<organism evidence="1 2">
    <name type="scientific">Neotoma lepida</name>
    <name type="common">Desert woodrat</name>
    <dbReference type="NCBI Taxonomy" id="56216"/>
    <lineage>
        <taxon>Eukaryota</taxon>
        <taxon>Metazoa</taxon>
        <taxon>Chordata</taxon>
        <taxon>Craniata</taxon>
        <taxon>Vertebrata</taxon>
        <taxon>Euteleostomi</taxon>
        <taxon>Mammalia</taxon>
        <taxon>Eutheria</taxon>
        <taxon>Euarchontoglires</taxon>
        <taxon>Glires</taxon>
        <taxon>Rodentia</taxon>
        <taxon>Myomorpha</taxon>
        <taxon>Muroidea</taxon>
        <taxon>Cricetidae</taxon>
        <taxon>Neotominae</taxon>
        <taxon>Neotoma</taxon>
    </lineage>
</organism>
<evidence type="ECO:0000313" key="2">
    <source>
        <dbReference type="Proteomes" id="UP000092124"/>
    </source>
</evidence>
<gene>
    <name evidence="1" type="ORF">A6R68_22298</name>
</gene>
<reference evidence="1 2" key="1">
    <citation type="submission" date="2016-06" db="EMBL/GenBank/DDBJ databases">
        <title>The Draft Genome Sequence and Annotation of the Desert Woodrat Neotoma lepida.</title>
        <authorList>
            <person name="Campbell M."/>
            <person name="Oakeson K.F."/>
            <person name="Yandell M."/>
            <person name="Halpert J.R."/>
            <person name="Dearing D."/>
        </authorList>
    </citation>
    <scope>NUCLEOTIDE SEQUENCE [LARGE SCALE GENOMIC DNA]</scope>
    <source>
        <strain evidence="1">417</strain>
        <tissue evidence="1">Liver</tissue>
    </source>
</reference>
<dbReference type="AlphaFoldDB" id="A0A1A6I095"/>